<gene>
    <name evidence="2" type="ORF">QLX08_003287</name>
</gene>
<accession>A0AAW1A7H3</accession>
<feature type="compositionally biased region" description="Polar residues" evidence="1">
    <location>
        <begin position="117"/>
        <end position="133"/>
    </location>
</feature>
<name>A0AAW1A7H3_9HYME</name>
<sequence length="189" mass="21127">MIFRPKAKTTSSGSLNWRCCDHGQLSLEPGTNFRNETNSSSSIYTVKKFQPKPVMSMDYVDEKPAKVAPPIPFCTSPRVVKRKSVNSSATAYQQSIESSTLSVHPKNNPKFTFGSLMRNTNKSNSDVESTLSPTDGKLIKSRLKPAPSPKKISNVPEDKEKLVDVISRPRSPVEYRIVEEVGYKTLKYK</sequence>
<organism evidence="2 3">
    <name type="scientific">Tetragonisca angustula</name>
    <dbReference type="NCBI Taxonomy" id="166442"/>
    <lineage>
        <taxon>Eukaryota</taxon>
        <taxon>Metazoa</taxon>
        <taxon>Ecdysozoa</taxon>
        <taxon>Arthropoda</taxon>
        <taxon>Hexapoda</taxon>
        <taxon>Insecta</taxon>
        <taxon>Pterygota</taxon>
        <taxon>Neoptera</taxon>
        <taxon>Endopterygota</taxon>
        <taxon>Hymenoptera</taxon>
        <taxon>Apocrita</taxon>
        <taxon>Aculeata</taxon>
        <taxon>Apoidea</taxon>
        <taxon>Anthophila</taxon>
        <taxon>Apidae</taxon>
        <taxon>Tetragonisca</taxon>
    </lineage>
</organism>
<evidence type="ECO:0000313" key="3">
    <source>
        <dbReference type="Proteomes" id="UP001432146"/>
    </source>
</evidence>
<dbReference type="Proteomes" id="UP001432146">
    <property type="component" value="Unassembled WGS sequence"/>
</dbReference>
<dbReference type="AlphaFoldDB" id="A0AAW1A7H3"/>
<proteinExistence type="predicted"/>
<evidence type="ECO:0000313" key="2">
    <source>
        <dbReference type="EMBL" id="KAK9305762.1"/>
    </source>
</evidence>
<feature type="region of interest" description="Disordered" evidence="1">
    <location>
        <begin position="113"/>
        <end position="155"/>
    </location>
</feature>
<evidence type="ECO:0000256" key="1">
    <source>
        <dbReference type="SAM" id="MobiDB-lite"/>
    </source>
</evidence>
<comment type="caution">
    <text evidence="2">The sequence shown here is derived from an EMBL/GenBank/DDBJ whole genome shotgun (WGS) entry which is preliminary data.</text>
</comment>
<reference evidence="2 3" key="1">
    <citation type="submission" date="2024-05" db="EMBL/GenBank/DDBJ databases">
        <title>The nuclear and mitochondrial genome assemblies of Tetragonisca angustula (Apidae: Meliponini), a tiny yet remarkable pollinator in the Neotropics.</title>
        <authorList>
            <person name="Ferrari R."/>
            <person name="Ricardo P.C."/>
            <person name="Dias F.C."/>
            <person name="Araujo N.S."/>
            <person name="Soares D.O."/>
            <person name="Zhou Q.-S."/>
            <person name="Zhu C.-D."/>
            <person name="Coutinho L."/>
            <person name="Airas M.C."/>
            <person name="Batista T.M."/>
        </authorList>
    </citation>
    <scope>NUCLEOTIDE SEQUENCE [LARGE SCALE GENOMIC DNA]</scope>
    <source>
        <strain evidence="2">ASF017062</strain>
        <tissue evidence="2">Abdomen</tissue>
    </source>
</reference>
<dbReference type="EMBL" id="JAWNGG020000048">
    <property type="protein sequence ID" value="KAK9305762.1"/>
    <property type="molecule type" value="Genomic_DNA"/>
</dbReference>
<protein>
    <submittedName>
        <fullName evidence="2">Uncharacterized protein</fullName>
    </submittedName>
</protein>
<keyword evidence="3" id="KW-1185">Reference proteome</keyword>